<evidence type="ECO:0000256" key="23">
    <source>
        <dbReference type="SAM" id="Phobius"/>
    </source>
</evidence>
<evidence type="ECO:0000256" key="16">
    <source>
        <dbReference type="ARBA" id="ARBA00051122"/>
    </source>
</evidence>
<dbReference type="Gene3D" id="1.20.58.390">
    <property type="entry name" value="Neurotransmitter-gated ion-channel transmembrane domain"/>
    <property type="match status" value="3"/>
</dbReference>
<evidence type="ECO:0000256" key="9">
    <source>
        <dbReference type="ARBA" id="ARBA00022989"/>
    </source>
</evidence>
<feature type="repeat" description="WD" evidence="20">
    <location>
        <begin position="260"/>
        <end position="283"/>
    </location>
</feature>
<evidence type="ECO:0000256" key="20">
    <source>
        <dbReference type="PROSITE-ProRule" id="PRU00221"/>
    </source>
</evidence>
<dbReference type="PRINTS" id="PR00253">
    <property type="entry name" value="GABAARECEPTR"/>
</dbReference>
<dbReference type="CDD" id="cd19049">
    <property type="entry name" value="LGIC_TM_anion"/>
    <property type="match status" value="3"/>
</dbReference>
<name>A0A8J6GYT9_TENMO</name>
<dbReference type="GO" id="GO:0030686">
    <property type="term" value="C:90S preribosome"/>
    <property type="evidence" value="ECO:0007669"/>
    <property type="project" value="TreeGrafter"/>
</dbReference>
<evidence type="ECO:0000256" key="2">
    <source>
        <dbReference type="ARBA" id="ARBA00004651"/>
    </source>
</evidence>
<dbReference type="GO" id="GO:0005254">
    <property type="term" value="F:chloride channel activity"/>
    <property type="evidence" value="ECO:0007669"/>
    <property type="project" value="UniProtKB-ARBA"/>
</dbReference>
<dbReference type="SUPFAM" id="SSF90112">
    <property type="entry name" value="Neurotransmitter-gated ion-channel transmembrane pore"/>
    <property type="match status" value="3"/>
</dbReference>
<reference evidence="27" key="1">
    <citation type="journal article" date="2020" name="J Insects Food Feed">
        <title>The yellow mealworm (Tenebrio molitor) genome: a resource for the emerging insects as food and feed industry.</title>
        <authorList>
            <person name="Eriksson T."/>
            <person name="Andere A."/>
            <person name="Kelstrup H."/>
            <person name="Emery V."/>
            <person name="Picard C."/>
        </authorList>
    </citation>
    <scope>NUCLEOTIDE SEQUENCE</scope>
    <source>
        <strain evidence="27">Stoneville</strain>
        <tissue evidence="27">Whole head</tissue>
    </source>
</reference>
<dbReference type="FunFam" id="2.70.170.10:FF:000042">
    <property type="entry name" value="Blast:Glycine receptor subunit alpha-3"/>
    <property type="match status" value="3"/>
</dbReference>
<evidence type="ECO:0000256" key="5">
    <source>
        <dbReference type="ARBA" id="ARBA00022574"/>
    </source>
</evidence>
<dbReference type="Pfam" id="PF02931">
    <property type="entry name" value="Neur_chan_LBD"/>
    <property type="match status" value="3"/>
</dbReference>
<evidence type="ECO:0000256" key="12">
    <source>
        <dbReference type="ARBA" id="ARBA00023180"/>
    </source>
</evidence>
<feature type="domain" description="Neurotransmitter-gated ion-channel transmembrane" evidence="25">
    <location>
        <begin position="1031"/>
        <end position="1160"/>
    </location>
</feature>
<feature type="transmembrane region" description="Helical" evidence="23">
    <location>
        <begin position="1658"/>
        <end position="1681"/>
    </location>
</feature>
<keyword evidence="7" id="KW-0732">Signal</keyword>
<evidence type="ECO:0000256" key="4">
    <source>
        <dbReference type="ARBA" id="ARBA00022475"/>
    </source>
</evidence>
<feature type="domain" description="Neurotransmitter-gated ion-channel ligand-binding" evidence="24">
    <location>
        <begin position="1916"/>
        <end position="2127"/>
    </location>
</feature>
<comment type="similarity">
    <text evidence="17">Belongs to the ligand-gated ion channel (TC 1.A.9) family.</text>
</comment>
<dbReference type="PROSITE" id="PS50294">
    <property type="entry name" value="WD_REPEATS_REGION"/>
    <property type="match status" value="4"/>
</dbReference>
<feature type="domain" description="Neurotransmitter-gated ion-channel transmembrane" evidence="25">
    <location>
        <begin position="1602"/>
        <end position="1814"/>
    </location>
</feature>
<evidence type="ECO:0000259" key="26">
    <source>
        <dbReference type="Pfam" id="PF08625"/>
    </source>
</evidence>
<dbReference type="GO" id="GO:0000472">
    <property type="term" value="P:endonucleolytic cleavage to generate mature 5'-end of SSU-rRNA from (SSU-rRNA, 5.8S rRNA, LSU-rRNA)"/>
    <property type="evidence" value="ECO:0007669"/>
    <property type="project" value="TreeGrafter"/>
</dbReference>
<keyword evidence="15" id="KW-0407">Ion channel</keyword>
<feature type="transmembrane region" description="Helical" evidence="23">
    <location>
        <begin position="1204"/>
        <end position="1222"/>
    </location>
</feature>
<dbReference type="InterPro" id="IPR038050">
    <property type="entry name" value="Neuro_actylchol_rec"/>
</dbReference>
<evidence type="ECO:0000256" key="17">
    <source>
        <dbReference type="ARBA" id="ARBA00061606"/>
    </source>
</evidence>
<dbReference type="SUPFAM" id="SSF63712">
    <property type="entry name" value="Nicotinic receptor ligand binding domain-like"/>
    <property type="match status" value="3"/>
</dbReference>
<feature type="transmembrane region" description="Helical" evidence="23">
    <location>
        <begin position="2193"/>
        <end position="2216"/>
    </location>
</feature>
<dbReference type="InterPro" id="IPR036719">
    <property type="entry name" value="Neuro-gated_channel_TM_sf"/>
</dbReference>
<dbReference type="InterPro" id="IPR013934">
    <property type="entry name" value="Utp13_C"/>
</dbReference>
<dbReference type="InterPro" id="IPR018000">
    <property type="entry name" value="Neurotransmitter_ion_chnl_CS"/>
</dbReference>
<keyword evidence="5 20" id="KW-0853">WD repeat</keyword>
<keyword evidence="13" id="KW-0539">Nucleus</keyword>
<dbReference type="SUPFAM" id="SSF50998">
    <property type="entry name" value="Quinoprotein alcohol dehydrogenase-like"/>
    <property type="match status" value="1"/>
</dbReference>
<keyword evidence="8" id="KW-0677">Repeat</keyword>
<dbReference type="EMBL" id="JABDTM020028633">
    <property type="protein sequence ID" value="KAH0808630.1"/>
    <property type="molecule type" value="Genomic_DNA"/>
</dbReference>
<dbReference type="PANTHER" id="PTHR19854:SF15">
    <property type="entry name" value="TRANSDUCIN BETA-LIKE PROTEIN 3"/>
    <property type="match status" value="1"/>
</dbReference>
<feature type="repeat" description="WD" evidence="20">
    <location>
        <begin position="147"/>
        <end position="188"/>
    </location>
</feature>
<feature type="region of interest" description="Disordered" evidence="22">
    <location>
        <begin position="2296"/>
        <end position="2324"/>
    </location>
</feature>
<keyword evidence="3" id="KW-0813">Transport</keyword>
<keyword evidence="12" id="KW-0325">Glycoprotein</keyword>
<feature type="domain" description="U3 small nucleolar RNA-associated protein 13 C-terminal" evidence="26">
    <location>
        <begin position="649"/>
        <end position="781"/>
    </location>
</feature>
<feature type="transmembrane region" description="Helical" evidence="23">
    <location>
        <begin position="1024"/>
        <end position="1046"/>
    </location>
</feature>
<evidence type="ECO:0000256" key="1">
    <source>
        <dbReference type="ARBA" id="ARBA00004604"/>
    </source>
</evidence>
<dbReference type="InterPro" id="IPR001680">
    <property type="entry name" value="WD40_rpt"/>
</dbReference>
<evidence type="ECO:0000256" key="22">
    <source>
        <dbReference type="SAM" id="MobiDB-lite"/>
    </source>
</evidence>
<keyword evidence="28" id="KW-1185">Reference proteome</keyword>
<comment type="catalytic activity">
    <reaction evidence="16">
        <text>chloride(in) = chloride(out)</text>
        <dbReference type="Rhea" id="RHEA:29823"/>
        <dbReference type="ChEBI" id="CHEBI:17996"/>
    </reaction>
    <physiologicalReaction direction="left-to-right" evidence="16">
        <dbReference type="Rhea" id="RHEA:29824"/>
    </physiologicalReaction>
</comment>
<dbReference type="Gene3D" id="2.70.170.10">
    <property type="entry name" value="Neurotransmitter-gated ion-channel ligand-binding domain"/>
    <property type="match status" value="3"/>
</dbReference>
<evidence type="ECO:0000256" key="8">
    <source>
        <dbReference type="ARBA" id="ARBA00022737"/>
    </source>
</evidence>
<dbReference type="PANTHER" id="PTHR19854">
    <property type="entry name" value="TRANSDUCIN BETA-LIKE 3"/>
    <property type="match status" value="1"/>
</dbReference>
<dbReference type="Pfam" id="PF08625">
    <property type="entry name" value="Utp13"/>
    <property type="match status" value="1"/>
</dbReference>
<dbReference type="InterPro" id="IPR011047">
    <property type="entry name" value="Quinoprotein_ADH-like_sf"/>
</dbReference>
<dbReference type="PROSITE" id="PS00236">
    <property type="entry name" value="NEUROTR_ION_CHANNEL"/>
    <property type="match status" value="3"/>
</dbReference>
<dbReference type="InterPro" id="IPR006202">
    <property type="entry name" value="Neur_chan_lig-bd"/>
</dbReference>
<feature type="region of interest" description="Disordered" evidence="22">
    <location>
        <begin position="1849"/>
        <end position="1906"/>
    </location>
</feature>
<comment type="subcellular location">
    <subcellularLocation>
        <location evidence="2">Cell membrane</location>
        <topology evidence="2">Multi-pass membrane protein</topology>
    </subcellularLocation>
    <subcellularLocation>
        <location evidence="1">Nucleus</location>
        <location evidence="1">Nucleolus</location>
    </subcellularLocation>
</comment>
<dbReference type="GO" id="GO:0005230">
    <property type="term" value="F:extracellular ligand-gated monoatomic ion channel activity"/>
    <property type="evidence" value="ECO:0007669"/>
    <property type="project" value="InterPro"/>
</dbReference>
<dbReference type="InterPro" id="IPR006029">
    <property type="entry name" value="Neurotrans-gated_channel_TM"/>
</dbReference>
<feature type="domain" description="Neurotransmitter-gated ion-channel transmembrane" evidence="25">
    <location>
        <begin position="2137"/>
        <end position="2356"/>
    </location>
</feature>
<dbReference type="InterPro" id="IPR019775">
    <property type="entry name" value="WD40_repeat_CS"/>
</dbReference>
<feature type="transmembrane region" description="Helical" evidence="23">
    <location>
        <begin position="2128"/>
        <end position="2152"/>
    </location>
</feature>
<evidence type="ECO:0000259" key="24">
    <source>
        <dbReference type="Pfam" id="PF02931"/>
    </source>
</evidence>
<dbReference type="CDD" id="cd18987">
    <property type="entry name" value="LGIC_ECD_anion"/>
    <property type="match status" value="3"/>
</dbReference>
<feature type="transmembrane region" description="Helical" evidence="23">
    <location>
        <begin position="1600"/>
        <end position="1619"/>
    </location>
</feature>
<dbReference type="FunFam" id="2.130.10.10:FF:001886">
    <property type="entry name" value="Transducin beta protein 3"/>
    <property type="match status" value="1"/>
</dbReference>
<comment type="caution">
    <text evidence="27">The sequence shown here is derived from an EMBL/GenBank/DDBJ whole genome shotgun (WGS) entry which is preliminary data.</text>
</comment>
<feature type="repeat" description="WD" evidence="20">
    <location>
        <begin position="596"/>
        <end position="628"/>
    </location>
</feature>
<evidence type="ECO:0000256" key="18">
    <source>
        <dbReference type="ARBA" id="ARBA00073427"/>
    </source>
</evidence>
<keyword evidence="4" id="KW-1003">Cell membrane</keyword>
<keyword evidence="11 23" id="KW-0472">Membrane</keyword>
<protein>
    <recommendedName>
        <fullName evidence="18">pH-sensitive chloride channel 2</fullName>
    </recommendedName>
    <alternativeName>
        <fullName evidence="19">Ligand-gated chloride channel protein hodor</fullName>
    </alternativeName>
</protein>
<feature type="compositionally biased region" description="Polar residues" evidence="22">
    <location>
        <begin position="2305"/>
        <end position="2321"/>
    </location>
</feature>
<dbReference type="Gene3D" id="2.130.10.10">
    <property type="entry name" value="YVTN repeat-like/Quinoprotein amine dehydrogenase"/>
    <property type="match status" value="3"/>
</dbReference>
<dbReference type="GO" id="GO:0032040">
    <property type="term" value="C:small-subunit processome"/>
    <property type="evidence" value="ECO:0007669"/>
    <property type="project" value="InterPro"/>
</dbReference>
<evidence type="ECO:0000256" key="21">
    <source>
        <dbReference type="SAM" id="Coils"/>
    </source>
</evidence>
<evidence type="ECO:0000256" key="19">
    <source>
        <dbReference type="ARBA" id="ARBA00082029"/>
    </source>
</evidence>
<dbReference type="GO" id="GO:0034511">
    <property type="term" value="F:U3 snoRNA binding"/>
    <property type="evidence" value="ECO:0007669"/>
    <property type="project" value="TreeGrafter"/>
</dbReference>
<feature type="repeat" description="WD" evidence="20">
    <location>
        <begin position="376"/>
        <end position="411"/>
    </location>
</feature>
<evidence type="ECO:0000256" key="7">
    <source>
        <dbReference type="ARBA" id="ARBA00022729"/>
    </source>
</evidence>
<evidence type="ECO:0000313" key="28">
    <source>
        <dbReference type="Proteomes" id="UP000719412"/>
    </source>
</evidence>
<dbReference type="GO" id="GO:0099095">
    <property type="term" value="F:ligand-gated monoatomic anion channel activity"/>
    <property type="evidence" value="ECO:0007669"/>
    <property type="project" value="UniProtKB-ARBA"/>
</dbReference>
<reference evidence="27" key="2">
    <citation type="submission" date="2021-08" db="EMBL/GenBank/DDBJ databases">
        <authorList>
            <person name="Eriksson T."/>
        </authorList>
    </citation>
    <scope>NUCLEOTIDE SEQUENCE</scope>
    <source>
        <strain evidence="27">Stoneville</strain>
        <tissue evidence="27">Whole head</tissue>
    </source>
</reference>
<accession>A0A8J6GYT9</accession>
<keyword evidence="6 23" id="KW-0812">Transmembrane</keyword>
<feature type="repeat" description="WD" evidence="20">
    <location>
        <begin position="512"/>
        <end position="553"/>
    </location>
</feature>
<feature type="repeat" description="WD" evidence="20">
    <location>
        <begin position="189"/>
        <end position="230"/>
    </location>
</feature>
<evidence type="ECO:0000313" key="27">
    <source>
        <dbReference type="EMBL" id="KAH0808630.1"/>
    </source>
</evidence>
<dbReference type="SUPFAM" id="SSF50978">
    <property type="entry name" value="WD40 repeat-like"/>
    <property type="match status" value="1"/>
</dbReference>
<keyword evidence="14" id="KW-1071">Ligand-gated ion channel</keyword>
<feature type="repeat" description="WD" evidence="20">
    <location>
        <begin position="471"/>
        <end position="502"/>
    </location>
</feature>
<feature type="coiled-coil region" evidence="21">
    <location>
        <begin position="632"/>
        <end position="659"/>
    </location>
</feature>
<feature type="repeat" description="WD" evidence="20">
    <location>
        <begin position="121"/>
        <end position="146"/>
    </location>
</feature>
<keyword evidence="10" id="KW-0406">Ion transport</keyword>
<dbReference type="SMART" id="SM00320">
    <property type="entry name" value="WD40"/>
    <property type="match status" value="13"/>
</dbReference>
<feature type="transmembrane region" description="Helical" evidence="23">
    <location>
        <begin position="1626"/>
        <end position="1643"/>
    </location>
</feature>
<dbReference type="InterPro" id="IPR036734">
    <property type="entry name" value="Neur_chan_lig-bd_sf"/>
</dbReference>
<feature type="transmembrane region" description="Helical" evidence="23">
    <location>
        <begin position="2342"/>
        <end position="2361"/>
    </location>
</feature>
<evidence type="ECO:0000259" key="25">
    <source>
        <dbReference type="Pfam" id="PF02932"/>
    </source>
</evidence>
<feature type="transmembrane region" description="Helical" evidence="23">
    <location>
        <begin position="1087"/>
        <end position="1110"/>
    </location>
</feature>
<proteinExistence type="inferred from homology"/>
<evidence type="ECO:0000256" key="14">
    <source>
        <dbReference type="ARBA" id="ARBA00023286"/>
    </source>
</evidence>
<dbReference type="PROSITE" id="PS50082">
    <property type="entry name" value="WD_REPEATS_2"/>
    <property type="match status" value="10"/>
</dbReference>
<dbReference type="Pfam" id="PF00400">
    <property type="entry name" value="WD40"/>
    <property type="match status" value="8"/>
</dbReference>
<dbReference type="Pfam" id="PF02932">
    <property type="entry name" value="Neur_chan_memb"/>
    <property type="match status" value="3"/>
</dbReference>
<feature type="repeat" description="WD" evidence="20">
    <location>
        <begin position="554"/>
        <end position="595"/>
    </location>
</feature>
<dbReference type="InterPro" id="IPR036322">
    <property type="entry name" value="WD40_repeat_dom_sf"/>
</dbReference>
<feature type="domain" description="Neurotransmitter-gated ion-channel ligand-binding" evidence="24">
    <location>
        <begin position="811"/>
        <end position="1021"/>
    </location>
</feature>
<evidence type="ECO:0000256" key="15">
    <source>
        <dbReference type="ARBA" id="ARBA00023303"/>
    </source>
</evidence>
<dbReference type="GO" id="GO:0004888">
    <property type="term" value="F:transmembrane signaling receptor activity"/>
    <property type="evidence" value="ECO:0007669"/>
    <property type="project" value="InterPro"/>
</dbReference>
<feature type="repeat" description="WD" evidence="20">
    <location>
        <begin position="424"/>
        <end position="463"/>
    </location>
</feature>
<dbReference type="PROSITE" id="PS00678">
    <property type="entry name" value="WD_REPEATS_1"/>
    <property type="match status" value="2"/>
</dbReference>
<keyword evidence="9 23" id="KW-1133">Transmembrane helix</keyword>
<sequence>MRRKQNLNKKQVALMISRFEVESKHGAFYTGGNIEWHGDTLFCQTASSVSLLDTQDGKVSRTIGEDNTEDADHVQTFTTDGERIVSSHKSGLLKLWNLQGELVKMWKYIHKGPIAKLTLKGQLLASGGSDAVVRVWDLEHQTCTLSLKGCQGVVNIVEFHPDQQVLFGSGDDGGVNSWELDKGRVLLGYNAHYSKVTSLVFAHDRRHFVTSGRDKVIILWQFNEVKALRTIAVYEAVEVVIMMPKTFKLPGFKSDPEYIYVASAGESGLVRVWDVTNAKEIYKQSDSLVSRAEEGGLAITRLLLDGNSKSLAVVTADHNIILHHLKSFVCLKQFIGFSDEILDVAFVGKNDSHLAVATNSVDIKLYANSTMNCQLLKGHSDIVLALATSKANPDLMLSGSKDNKIRLWSFDGASMSCVGVGLRHAGSVGSVAFSNTGTNFFVSVSQDTCLKLWEVPTKFETDTIMNCTRTEVAHQKDINCVAVSPNDKIIATASQDKTAKLWTESLTFVGALKGHKRGVWSIKFSPVDQVVITSSADCTIKLWSVVELNCLKTLEGHDSSVLQAEFVSKGMQILSSGADGLLKLFNVKNSECVGTFEHHDGRIWAMAVRKDESQVVTGGSDSLLVKWKDVTEERKQERLREAEEEAAQQQKLANYVQNEQLLKALKLALKLDRPLQVLKIVQGIIKKGDSTGLVEAVKELSNDQKEKLLKCATNWNTNSRNCQSAQLVLNILMGELQIGEFKPAGLGRTLEGALPYTERHFKRLTRLLQDLHFVSYTVDCMQPHIKTVRETSDCPELSVIDGDQLPQDQFIAVLTDPCRYDKFVRPNATTPFDIYVKVDVNHLEAAQSQFTAYLTFQYEYRDTALEYATISPKRSIIFGDESLREKIWAPNIFMKDEDETTVVSIEEKDVIVSIAPSGSVTYTYKMVAKFYCWMNLKKFPFDTQRCSLAFSDWSYNNQNLVLSWNAKSAFNIADNLHFTEFVLDESEYTQGTNGGPYETKELSSSVGTFSELVIKFRFHRDIGFYMLDFFVPSYLLVFTAWVTFWLQADAGPPRATLGASTVVAFITLHLGVTKDIPKVSYIKASDIWFLGISCFIFFSLAEFAFVNVIWRRKKMVELMKDKPKYILKGAVMPRVARSDLKKHASTNTLNGSEQTLNGKYSSQTTLSNGDSMITIPNDETQQQFMGTTMTPQEVAIWIDRKARIVFPIVFLIFNILYWSTLWRRRKSCPEAAKIGDVRSVKYLTGGANPASEINILLPTSGANITANVRASQKTASTITSTSTTSTTGRSTTISAATATTTTPTTVPTLSSTVRNVETSQITVAESLTINETDFISTNGLPEETTQTDFGDVTVPVTTTVQPPVKNDCPVLEPSMISLTQEQLTSVLTNACSYDKLVKPPTKGALPVYMQIDLTHIESSDQLQFKAHILVQYVYKDVRLKYDHILKGRGNLLGEELLRNKIWVPHITVRNERDTKVMGIDGKDVFVSISPSGDVVYSYRMSATFYCWMNLQKFPFDTQDCFLRWNSWTYNTTNLILHWDVDDPVKIANNLHLTEFILVGTWMEEQEVPASFTKGAFVGNFSELVLKFRLSREVGYYVMDYFLPSILLVCTSWVTFWLQADASAPRVTLGTSTMLAFITLNGGVNKNLPKVSYIKASEIWFLACACFIFCSMAEFAFVNVIWRRKKKVEMKKQSGKNILKGALTPSLARKQLRKAESINSLHKTRSCTSLNGCDNTSKESQNYLTVHSFPANLKIPEIRTHSDDDLVEQDESVTSIPVSGNNNLPQPQKWHTMTPHEVANWIDKKSRIVFPLVVWCRFGYVLLKMDKILFGFCVVVVAGDLLAEAQQNQTDETITTSIPPPTESLQQTQPLSRRPSAKSTPVLADPNYMSQTTTAQPPPPDHSCPLLQPNMDSLTQEQFVAKLTDGCRYDKLTKPPSPKALPVNMQIDLTHIESADQLQFKAHMLVQYLYRDIRLMYEGLSPKRTNLLGEELLRNKIWVPHIMIRNEKDTTIMGIDGKDVFISINPKGYVVYSYRLTATFYCWMNLQKFPFDSQECNLKWNSWTYNSTNLVLHWDKDDPVKLAHNLHLTEFILSGTWTEENEVPASFNKGAFVGNFSQLIFRFKLTREVGFYIMDYFLPSILLVVISWVTFWLQADAAPPRVTLGTATMLAFITLNGGLTKNLPKVSYIKASEIWFLACACFIFCSMAEFAFVNVIWRRKKHVEMKKQSGKHILKGALTPNLARKQLRKESSNSLYKARSCSSLDGSDTASNSQANYLTVHSFPSNLKVPTITTQSQDDLVESEDSTSVKIPPDSNSNSQEPQKWHTMTPHEVANWIDKKSRIVFPVSFLIFNIFYWSFVYLV</sequence>
<dbReference type="GO" id="GO:0000480">
    <property type="term" value="P:endonucleolytic cleavage in 5'-ETS of tricistronic rRNA transcript (SSU-rRNA, 5.8S rRNA, LSU-rRNA)"/>
    <property type="evidence" value="ECO:0007669"/>
    <property type="project" value="TreeGrafter"/>
</dbReference>
<dbReference type="Proteomes" id="UP000719412">
    <property type="component" value="Unassembled WGS sequence"/>
</dbReference>
<gene>
    <name evidence="27" type="ORF">GEV33_014161</name>
</gene>
<organism evidence="27 28">
    <name type="scientific">Tenebrio molitor</name>
    <name type="common">Yellow mealworm beetle</name>
    <dbReference type="NCBI Taxonomy" id="7067"/>
    <lineage>
        <taxon>Eukaryota</taxon>
        <taxon>Metazoa</taxon>
        <taxon>Ecdysozoa</taxon>
        <taxon>Arthropoda</taxon>
        <taxon>Hexapoda</taxon>
        <taxon>Insecta</taxon>
        <taxon>Pterygota</taxon>
        <taxon>Neoptera</taxon>
        <taxon>Endopterygota</taxon>
        <taxon>Coleoptera</taxon>
        <taxon>Polyphaga</taxon>
        <taxon>Cucujiformia</taxon>
        <taxon>Tenebrionidae</taxon>
        <taxon>Tenebrio</taxon>
    </lineage>
</organism>
<dbReference type="InterPro" id="IPR006028">
    <property type="entry name" value="GABAA/Glycine_rcpt"/>
</dbReference>
<dbReference type="CDD" id="cd00200">
    <property type="entry name" value="WD40"/>
    <property type="match status" value="1"/>
</dbReference>
<dbReference type="GO" id="GO:0005886">
    <property type="term" value="C:plasma membrane"/>
    <property type="evidence" value="ECO:0007669"/>
    <property type="project" value="UniProtKB-SubCell"/>
</dbReference>
<evidence type="ECO:0000256" key="3">
    <source>
        <dbReference type="ARBA" id="ARBA00022448"/>
    </source>
</evidence>
<evidence type="ECO:0000256" key="10">
    <source>
        <dbReference type="ARBA" id="ARBA00023065"/>
    </source>
</evidence>
<feature type="domain" description="Neurotransmitter-gated ion-channel ligand-binding" evidence="24">
    <location>
        <begin position="1381"/>
        <end position="1592"/>
    </location>
</feature>
<evidence type="ECO:0000256" key="11">
    <source>
        <dbReference type="ARBA" id="ARBA00023136"/>
    </source>
</evidence>
<evidence type="ECO:0000256" key="6">
    <source>
        <dbReference type="ARBA" id="ARBA00022692"/>
    </source>
</evidence>
<evidence type="ECO:0000256" key="13">
    <source>
        <dbReference type="ARBA" id="ARBA00023242"/>
    </source>
</evidence>
<dbReference type="InterPro" id="IPR015943">
    <property type="entry name" value="WD40/YVTN_repeat-like_dom_sf"/>
</dbReference>
<keyword evidence="21" id="KW-0175">Coiled coil</keyword>